<accession>D3PVR3</accession>
<evidence type="ECO:0000313" key="2">
    <source>
        <dbReference type="EMBL" id="ADD43177.1"/>
    </source>
</evidence>
<evidence type="ECO:0000313" key="3">
    <source>
        <dbReference type="Proteomes" id="UP000000844"/>
    </source>
</evidence>
<dbReference type="EMBL" id="CP001778">
    <property type="protein sequence ID" value="ADD43177.1"/>
    <property type="molecule type" value="Genomic_DNA"/>
</dbReference>
<dbReference type="KEGG" id="sna:Snas_3514"/>
<sequence>METTLRKKKTLIAIAGVALTAAGVVGGYTAVADTSSKASCVGASSCTKTFTVTKGVDLHVYVDAEAGANNEVQWSVSPNVEGSPHCGGKMRVDDPPFQPTCSNYPYSIAHVTVWDPTMTTHTYEARAWN</sequence>
<dbReference type="HOGENOM" id="CLU_1947514_0_0_11"/>
<proteinExistence type="predicted"/>
<organism evidence="2 3">
    <name type="scientific">Stackebrandtia nassauensis (strain DSM 44728 / CIP 108903 / NRRL B-16338 / NBRC 102104 / LLR-40K-21)</name>
    <dbReference type="NCBI Taxonomy" id="446470"/>
    <lineage>
        <taxon>Bacteria</taxon>
        <taxon>Bacillati</taxon>
        <taxon>Actinomycetota</taxon>
        <taxon>Actinomycetes</taxon>
        <taxon>Glycomycetales</taxon>
        <taxon>Glycomycetaceae</taxon>
        <taxon>Stackebrandtia</taxon>
    </lineage>
</organism>
<keyword evidence="3" id="KW-1185">Reference proteome</keyword>
<gene>
    <name evidence="2" type="ordered locus">Snas_3514</name>
</gene>
<reference evidence="2 3" key="1">
    <citation type="journal article" date="2009" name="Stand. Genomic Sci.">
        <title>Complete genome sequence of Stackebrandtia nassauensis type strain (LLR-40K-21).</title>
        <authorList>
            <person name="Munk C."/>
            <person name="Lapidus A."/>
            <person name="Copeland A."/>
            <person name="Jando M."/>
            <person name="Mayilraj S."/>
            <person name="Glavina Del Rio T."/>
            <person name="Nolan M."/>
            <person name="Chen F."/>
            <person name="Lucas S."/>
            <person name="Tice H."/>
            <person name="Cheng J.F."/>
            <person name="Han C."/>
            <person name="Detter J.C."/>
            <person name="Bruce D."/>
            <person name="Goodwin L."/>
            <person name="Chain P."/>
            <person name="Pitluck S."/>
            <person name="Goker M."/>
            <person name="Ovchinikova G."/>
            <person name="Pati A."/>
            <person name="Ivanova N."/>
            <person name="Mavromatis K."/>
            <person name="Chen A."/>
            <person name="Palaniappan K."/>
            <person name="Land M."/>
            <person name="Hauser L."/>
            <person name="Chang Y.J."/>
            <person name="Jeffries C.D."/>
            <person name="Bristow J."/>
            <person name="Eisen J.A."/>
            <person name="Markowitz V."/>
            <person name="Hugenholtz P."/>
            <person name="Kyrpides N.C."/>
            <person name="Klenk H.P."/>
        </authorList>
    </citation>
    <scope>NUCLEOTIDE SEQUENCE [LARGE SCALE GENOMIC DNA]</scope>
    <source>
        <strain evidence="3">DSM 44728 / CIP 108903 / NRRL B-16338 / NBRC 102104 / LLR-40K-21</strain>
    </source>
</reference>
<feature type="chain" id="PRO_5038999472" evidence="1">
    <location>
        <begin position="27"/>
        <end position="129"/>
    </location>
</feature>
<evidence type="ECO:0000256" key="1">
    <source>
        <dbReference type="SAM" id="SignalP"/>
    </source>
</evidence>
<keyword evidence="1" id="KW-0732">Signal</keyword>
<feature type="signal peptide" evidence="1">
    <location>
        <begin position="1"/>
        <end position="26"/>
    </location>
</feature>
<dbReference type="STRING" id="446470.Snas_3514"/>
<dbReference type="AlphaFoldDB" id="D3PVR3"/>
<name>D3PVR3_STANL</name>
<dbReference type="Proteomes" id="UP000000844">
    <property type="component" value="Chromosome"/>
</dbReference>
<protein>
    <submittedName>
        <fullName evidence="2">Uncharacterized protein</fullName>
    </submittedName>
</protein>